<dbReference type="RefSeq" id="WP_190952412.1">
    <property type="nucleotide sequence ID" value="NZ_JACJTC010000033.1"/>
</dbReference>
<reference evidence="1 2" key="1">
    <citation type="journal article" date="2020" name="ISME J.">
        <title>Comparative genomics reveals insights into cyanobacterial evolution and habitat adaptation.</title>
        <authorList>
            <person name="Chen M.Y."/>
            <person name="Teng W.K."/>
            <person name="Zhao L."/>
            <person name="Hu C.X."/>
            <person name="Zhou Y.K."/>
            <person name="Han B.P."/>
            <person name="Song L.R."/>
            <person name="Shu W.S."/>
        </authorList>
    </citation>
    <scope>NUCLEOTIDE SEQUENCE [LARGE SCALE GENOMIC DNA]</scope>
    <source>
        <strain evidence="1 2">FACHB-252</strain>
    </source>
</reference>
<sequence>MNLQEFEAVAESLASSVRAGRHLFFVHEPEDKVLNLLRASLRHGKQPANRLQILNISELAEPLPNREAVLRLTEKLKEQLERIRSVGIPQFLVLTKPMLLVRYQIGLSPLYEYYLRDGTAAVIMLPSVPSLESLEALPNCARVDVETLRKPFPEVGRVESPLIEL</sequence>
<gene>
    <name evidence="1" type="ORF">H6G94_32250</name>
</gene>
<proteinExistence type="predicted"/>
<name>A0ABR8HL87_NOSPU</name>
<evidence type="ECO:0000313" key="1">
    <source>
        <dbReference type="EMBL" id="MBD2615868.1"/>
    </source>
</evidence>
<dbReference type="Proteomes" id="UP000606396">
    <property type="component" value="Unassembled WGS sequence"/>
</dbReference>
<keyword evidence="2" id="KW-1185">Reference proteome</keyword>
<protein>
    <submittedName>
        <fullName evidence="1">Uncharacterized protein</fullName>
    </submittedName>
</protein>
<evidence type="ECO:0000313" key="2">
    <source>
        <dbReference type="Proteomes" id="UP000606396"/>
    </source>
</evidence>
<dbReference type="EMBL" id="JACJTC010000033">
    <property type="protein sequence ID" value="MBD2615868.1"/>
    <property type="molecule type" value="Genomic_DNA"/>
</dbReference>
<accession>A0ABR8HL87</accession>
<comment type="caution">
    <text evidence="1">The sequence shown here is derived from an EMBL/GenBank/DDBJ whole genome shotgun (WGS) entry which is preliminary data.</text>
</comment>
<organism evidence="1 2">
    <name type="scientific">Nostoc punctiforme FACHB-252</name>
    <dbReference type="NCBI Taxonomy" id="1357509"/>
    <lineage>
        <taxon>Bacteria</taxon>
        <taxon>Bacillati</taxon>
        <taxon>Cyanobacteriota</taxon>
        <taxon>Cyanophyceae</taxon>
        <taxon>Nostocales</taxon>
        <taxon>Nostocaceae</taxon>
        <taxon>Nostoc</taxon>
    </lineage>
</organism>